<organism evidence="1">
    <name type="scientific">uncultured Cytophagales bacterium</name>
    <dbReference type="NCBI Taxonomy" id="158755"/>
    <lineage>
        <taxon>Bacteria</taxon>
        <taxon>Pseudomonadati</taxon>
        <taxon>Bacteroidota</taxon>
        <taxon>Sphingobacteriia</taxon>
        <taxon>Sphingobacteriales</taxon>
        <taxon>environmental samples</taxon>
    </lineage>
</organism>
<feature type="non-terminal residue" evidence="1">
    <location>
        <position position="47"/>
    </location>
</feature>
<proteinExistence type="predicted"/>
<reference evidence="1" key="1">
    <citation type="submission" date="2020-02" db="EMBL/GenBank/DDBJ databases">
        <authorList>
            <person name="Meier V. D."/>
        </authorList>
    </citation>
    <scope>NUCLEOTIDE SEQUENCE</scope>
    <source>
        <strain evidence="1">AVDCRST_MAG56</strain>
    </source>
</reference>
<name>A0A6J4LB48_9SPHI</name>
<protein>
    <submittedName>
        <fullName evidence="1">Uncharacterized protein</fullName>
    </submittedName>
</protein>
<dbReference type="AlphaFoldDB" id="A0A6J4LB48"/>
<accession>A0A6J4LB48</accession>
<dbReference type="EMBL" id="CADCTQ010000609">
    <property type="protein sequence ID" value="CAA9328560.1"/>
    <property type="molecule type" value="Genomic_DNA"/>
</dbReference>
<gene>
    <name evidence="1" type="ORF">AVDCRST_MAG56-7293</name>
</gene>
<feature type="non-terminal residue" evidence="1">
    <location>
        <position position="1"/>
    </location>
</feature>
<evidence type="ECO:0000313" key="1">
    <source>
        <dbReference type="EMBL" id="CAA9328560.1"/>
    </source>
</evidence>
<sequence>AIFNQNRNSHEDFCLDGRGRDAHQCGLPGKPIHSQAAGQPSGCPARI</sequence>